<feature type="region of interest" description="Disordered" evidence="1">
    <location>
        <begin position="1"/>
        <end position="108"/>
    </location>
</feature>
<evidence type="ECO:0000256" key="1">
    <source>
        <dbReference type="SAM" id="MobiDB-lite"/>
    </source>
</evidence>
<name>A0AAV6KSR8_9ERIC</name>
<feature type="compositionally biased region" description="Polar residues" evidence="1">
    <location>
        <begin position="215"/>
        <end position="224"/>
    </location>
</feature>
<dbReference type="EMBL" id="JACTNZ010000003">
    <property type="protein sequence ID" value="KAG5555512.1"/>
    <property type="molecule type" value="Genomic_DNA"/>
</dbReference>
<feature type="region of interest" description="Disordered" evidence="1">
    <location>
        <begin position="117"/>
        <end position="136"/>
    </location>
</feature>
<feature type="region of interest" description="Disordered" evidence="1">
    <location>
        <begin position="155"/>
        <end position="231"/>
    </location>
</feature>
<proteinExistence type="predicted"/>
<accession>A0AAV6KSR8</accession>
<evidence type="ECO:0000313" key="2">
    <source>
        <dbReference type="EMBL" id="KAG5555512.1"/>
    </source>
</evidence>
<keyword evidence="3" id="KW-1185">Reference proteome</keyword>
<dbReference type="Proteomes" id="UP000823749">
    <property type="component" value="Chromosome 3"/>
</dbReference>
<reference evidence="2" key="1">
    <citation type="submission" date="2020-08" db="EMBL/GenBank/DDBJ databases">
        <title>Plant Genome Project.</title>
        <authorList>
            <person name="Zhang R.-G."/>
        </authorList>
    </citation>
    <scope>NUCLEOTIDE SEQUENCE</scope>
    <source>
        <strain evidence="2">WSP0</strain>
        <tissue evidence="2">Leaf</tissue>
    </source>
</reference>
<feature type="compositionally biased region" description="Low complexity" evidence="1">
    <location>
        <begin position="25"/>
        <end position="41"/>
    </location>
</feature>
<feature type="compositionally biased region" description="Basic residues" evidence="1">
    <location>
        <begin position="1"/>
        <end position="10"/>
    </location>
</feature>
<dbReference type="AlphaFoldDB" id="A0AAV6KSR8"/>
<organism evidence="2 3">
    <name type="scientific">Rhododendron griersonianum</name>
    <dbReference type="NCBI Taxonomy" id="479676"/>
    <lineage>
        <taxon>Eukaryota</taxon>
        <taxon>Viridiplantae</taxon>
        <taxon>Streptophyta</taxon>
        <taxon>Embryophyta</taxon>
        <taxon>Tracheophyta</taxon>
        <taxon>Spermatophyta</taxon>
        <taxon>Magnoliopsida</taxon>
        <taxon>eudicotyledons</taxon>
        <taxon>Gunneridae</taxon>
        <taxon>Pentapetalae</taxon>
        <taxon>asterids</taxon>
        <taxon>Ericales</taxon>
        <taxon>Ericaceae</taxon>
        <taxon>Ericoideae</taxon>
        <taxon>Rhodoreae</taxon>
        <taxon>Rhododendron</taxon>
    </lineage>
</organism>
<feature type="compositionally biased region" description="Polar residues" evidence="1">
    <location>
        <begin position="74"/>
        <end position="94"/>
    </location>
</feature>
<feature type="compositionally biased region" description="Pro residues" evidence="1">
    <location>
        <begin position="11"/>
        <end position="24"/>
    </location>
</feature>
<evidence type="ECO:0000313" key="3">
    <source>
        <dbReference type="Proteomes" id="UP000823749"/>
    </source>
</evidence>
<comment type="caution">
    <text evidence="2">The sequence shown here is derived from an EMBL/GenBank/DDBJ whole genome shotgun (WGS) entry which is preliminary data.</text>
</comment>
<feature type="compositionally biased region" description="Basic and acidic residues" evidence="1">
    <location>
        <begin position="162"/>
        <end position="189"/>
    </location>
</feature>
<sequence length="261" mass="28761">MRIQPTRKRNPPPPLSSPPPPYSDSPPLHHLHSPQSHLLQPTDSPNQTPAKDRQPSDPTVVAVSGTDGVDFSSDEMNNGTRCKRSGSNQDSSLSHGEEEVDAEDNLTVVTNPRLGYSYDAETSAGGSPCPSPSHEGHWCEEDKLFPLKKRRASFTSKVRARMAADREQKESVREPTRNTEKTWVKHYDDPENEEEQEKNEANKKQSGEGGGKIQVANSRCSRNSGRGWRCNRPAILGSPAAFYRAVDKLPGPSLTKVKLDG</sequence>
<protein>
    <submittedName>
        <fullName evidence="2">Uncharacterized protein</fullName>
    </submittedName>
</protein>
<gene>
    <name evidence="2" type="ORF">RHGRI_006230</name>
</gene>